<dbReference type="HAMAP" id="MF_00141">
    <property type="entry name" value="EF_P"/>
    <property type="match status" value="1"/>
</dbReference>
<dbReference type="SUPFAM" id="SSF50104">
    <property type="entry name" value="Translation proteins SH3-like domain"/>
    <property type="match status" value="1"/>
</dbReference>
<dbReference type="GO" id="GO:0003746">
    <property type="term" value="F:translation elongation factor activity"/>
    <property type="evidence" value="ECO:0007669"/>
    <property type="project" value="UniProtKB-KW"/>
</dbReference>
<dbReference type="InterPro" id="IPR020599">
    <property type="entry name" value="Transl_elong_fac_P/YeiP"/>
</dbReference>
<organism evidence="13 14">
    <name type="scientific">Triparma retinervis</name>
    <dbReference type="NCBI Taxonomy" id="2557542"/>
    <lineage>
        <taxon>Eukaryota</taxon>
        <taxon>Sar</taxon>
        <taxon>Stramenopiles</taxon>
        <taxon>Ochrophyta</taxon>
        <taxon>Bolidophyceae</taxon>
        <taxon>Parmales</taxon>
        <taxon>Triparmaceae</taxon>
        <taxon>Triparma</taxon>
    </lineage>
</organism>
<dbReference type="InterPro" id="IPR011768">
    <property type="entry name" value="Transl_elongation_fac_P"/>
</dbReference>
<dbReference type="SMART" id="SM00841">
    <property type="entry name" value="Elong-fact-P_C"/>
    <property type="match status" value="1"/>
</dbReference>
<evidence type="ECO:0000256" key="9">
    <source>
        <dbReference type="ARBA" id="ARBA00022917"/>
    </source>
</evidence>
<keyword evidence="10" id="KW-0732">Signal</keyword>
<dbReference type="GO" id="GO:0043043">
    <property type="term" value="P:peptide biosynthetic process"/>
    <property type="evidence" value="ECO:0007669"/>
    <property type="project" value="InterPro"/>
</dbReference>
<dbReference type="InterPro" id="IPR012340">
    <property type="entry name" value="NA-bd_OB-fold"/>
</dbReference>
<dbReference type="GO" id="GO:0009507">
    <property type="term" value="C:chloroplast"/>
    <property type="evidence" value="ECO:0007669"/>
    <property type="project" value="UniProtKB-SubCell"/>
</dbReference>
<evidence type="ECO:0000256" key="2">
    <source>
        <dbReference type="ARBA" id="ARBA00004496"/>
    </source>
</evidence>
<dbReference type="PANTHER" id="PTHR30053:SF14">
    <property type="entry name" value="TRANSLATION ELONGATION FACTOR KOW-LIKE DOMAIN-CONTAINING PROTEIN"/>
    <property type="match status" value="1"/>
</dbReference>
<keyword evidence="7" id="KW-0934">Plastid</keyword>
<dbReference type="NCBIfam" id="TIGR00038">
    <property type="entry name" value="efp"/>
    <property type="match status" value="1"/>
</dbReference>
<protein>
    <recommendedName>
        <fullName evidence="15">Elongation factor P</fullName>
    </recommendedName>
</protein>
<dbReference type="AlphaFoldDB" id="A0A9W7E5D4"/>
<dbReference type="NCBIfam" id="NF001810">
    <property type="entry name" value="PRK00529.1"/>
    <property type="match status" value="1"/>
</dbReference>
<proteinExistence type="inferred from homology"/>
<feature type="domain" description="Translation elongation factor P/YeiP central" evidence="12">
    <location>
        <begin position="98"/>
        <end position="152"/>
    </location>
</feature>
<evidence type="ECO:0000256" key="8">
    <source>
        <dbReference type="ARBA" id="ARBA00022768"/>
    </source>
</evidence>
<comment type="subcellular location">
    <subcellularLocation>
        <location evidence="2">Cytoplasm</location>
    </subcellularLocation>
    <subcellularLocation>
        <location evidence="1">Plastid</location>
        <location evidence="1">Chloroplast</location>
    </subcellularLocation>
</comment>
<dbReference type="EMBL" id="BRXZ01001223">
    <property type="protein sequence ID" value="GMH65780.1"/>
    <property type="molecule type" value="Genomic_DNA"/>
</dbReference>
<evidence type="ECO:0000256" key="5">
    <source>
        <dbReference type="ARBA" id="ARBA00022490"/>
    </source>
</evidence>
<dbReference type="InterPro" id="IPR014722">
    <property type="entry name" value="Rib_uL2_dom2"/>
</dbReference>
<evidence type="ECO:0000256" key="3">
    <source>
        <dbReference type="ARBA" id="ARBA00004815"/>
    </source>
</evidence>
<reference evidence="13" key="1">
    <citation type="submission" date="2022-07" db="EMBL/GenBank/DDBJ databases">
        <title>Genome analysis of Parmales, a sister group of diatoms, reveals the evolutionary specialization of diatoms from phago-mixotrophs to photoautotrophs.</title>
        <authorList>
            <person name="Ban H."/>
            <person name="Sato S."/>
            <person name="Yoshikawa S."/>
            <person name="Kazumasa Y."/>
            <person name="Nakamura Y."/>
            <person name="Ichinomiya M."/>
            <person name="Saitoh K."/>
            <person name="Sato N."/>
            <person name="Blanc-Mathieu R."/>
            <person name="Endo H."/>
            <person name="Kuwata A."/>
            <person name="Ogata H."/>
        </authorList>
    </citation>
    <scope>NUCLEOTIDE SEQUENCE</scope>
</reference>
<dbReference type="PIRSF" id="PIRSF005901">
    <property type="entry name" value="EF-P"/>
    <property type="match status" value="1"/>
</dbReference>
<keyword evidence="6" id="KW-0150">Chloroplast</keyword>
<dbReference type="FunFam" id="2.40.50.140:FF:000004">
    <property type="entry name" value="Elongation factor P"/>
    <property type="match status" value="1"/>
</dbReference>
<comment type="similarity">
    <text evidence="4">Belongs to the elongation factor P family.</text>
</comment>
<dbReference type="FunFam" id="2.40.50.140:FF:000009">
    <property type="entry name" value="Elongation factor P"/>
    <property type="match status" value="1"/>
</dbReference>
<dbReference type="OrthoDB" id="10259892at2759"/>
<feature type="domain" description="Elongation factor P C-terminal" evidence="11">
    <location>
        <begin position="160"/>
        <end position="215"/>
    </location>
</feature>
<evidence type="ECO:0000259" key="11">
    <source>
        <dbReference type="SMART" id="SM00841"/>
    </source>
</evidence>
<dbReference type="SMART" id="SM01185">
    <property type="entry name" value="EFP"/>
    <property type="match status" value="1"/>
</dbReference>
<evidence type="ECO:0000256" key="10">
    <source>
        <dbReference type="SAM" id="SignalP"/>
    </source>
</evidence>
<evidence type="ECO:0000313" key="14">
    <source>
        <dbReference type="Proteomes" id="UP001165082"/>
    </source>
</evidence>
<dbReference type="CDD" id="cd04470">
    <property type="entry name" value="S1_EF-P_repeat_1"/>
    <property type="match status" value="1"/>
</dbReference>
<dbReference type="InterPro" id="IPR015365">
    <property type="entry name" value="Elong-fact-P_C"/>
</dbReference>
<evidence type="ECO:0000256" key="6">
    <source>
        <dbReference type="ARBA" id="ARBA00022528"/>
    </source>
</evidence>
<dbReference type="InterPro" id="IPR008991">
    <property type="entry name" value="Translation_prot_SH3-like_sf"/>
</dbReference>
<gene>
    <name evidence="13" type="ORF">TrRE_jg2967</name>
</gene>
<comment type="caution">
    <text evidence="13">The sequence shown here is derived from an EMBL/GenBank/DDBJ whole genome shotgun (WGS) entry which is preliminary data.</text>
</comment>
<evidence type="ECO:0000259" key="12">
    <source>
        <dbReference type="SMART" id="SM01185"/>
    </source>
</evidence>
<dbReference type="Pfam" id="PF09285">
    <property type="entry name" value="Elong-fact-P_C"/>
    <property type="match status" value="1"/>
</dbReference>
<dbReference type="CDD" id="cd05794">
    <property type="entry name" value="S1_EF-P_repeat_2"/>
    <property type="match status" value="1"/>
</dbReference>
<keyword evidence="9" id="KW-0648">Protein biosynthesis</keyword>
<dbReference type="InterPro" id="IPR013852">
    <property type="entry name" value="Transl_elong_P/YeiP_CS"/>
</dbReference>
<comment type="pathway">
    <text evidence="3">Protein biosynthesis; polypeptide chain elongation.</text>
</comment>
<dbReference type="FunFam" id="2.30.30.30:FF:000003">
    <property type="entry name" value="Elongation factor P"/>
    <property type="match status" value="1"/>
</dbReference>
<evidence type="ECO:0000256" key="4">
    <source>
        <dbReference type="ARBA" id="ARBA00009479"/>
    </source>
</evidence>
<evidence type="ECO:0000256" key="1">
    <source>
        <dbReference type="ARBA" id="ARBA00004229"/>
    </source>
</evidence>
<dbReference type="GO" id="GO:0005829">
    <property type="term" value="C:cytosol"/>
    <property type="evidence" value="ECO:0007669"/>
    <property type="project" value="UniProtKB-ARBA"/>
</dbReference>
<dbReference type="InterPro" id="IPR001059">
    <property type="entry name" value="Transl_elong_P/YeiP_cen"/>
</dbReference>
<evidence type="ECO:0000313" key="13">
    <source>
        <dbReference type="EMBL" id="GMH65780.1"/>
    </source>
</evidence>
<dbReference type="Gene3D" id="2.30.30.30">
    <property type="match status" value="1"/>
</dbReference>
<dbReference type="PROSITE" id="PS01275">
    <property type="entry name" value="EFP"/>
    <property type="match status" value="1"/>
</dbReference>
<name>A0A9W7E5D4_9STRA</name>
<dbReference type="InterPro" id="IPR013185">
    <property type="entry name" value="Transl_elong_KOW-like"/>
</dbReference>
<dbReference type="PANTHER" id="PTHR30053">
    <property type="entry name" value="ELONGATION FACTOR P"/>
    <property type="match status" value="1"/>
</dbReference>
<evidence type="ECO:0008006" key="15">
    <source>
        <dbReference type="Google" id="ProtNLM"/>
    </source>
</evidence>
<dbReference type="Pfam" id="PF01132">
    <property type="entry name" value="EFP"/>
    <property type="match status" value="1"/>
</dbReference>
<keyword evidence="5" id="KW-0963">Cytoplasm</keyword>
<dbReference type="SUPFAM" id="SSF50249">
    <property type="entry name" value="Nucleic acid-binding proteins"/>
    <property type="match status" value="2"/>
</dbReference>
<dbReference type="Gene3D" id="2.40.50.140">
    <property type="entry name" value="Nucleic acid-binding proteins"/>
    <property type="match status" value="2"/>
</dbReference>
<dbReference type="Pfam" id="PF08207">
    <property type="entry name" value="EFP_N"/>
    <property type="match status" value="1"/>
</dbReference>
<feature type="chain" id="PRO_5040931958" description="Elongation factor P" evidence="10">
    <location>
        <begin position="16"/>
        <end position="217"/>
    </location>
</feature>
<keyword evidence="14" id="KW-1185">Reference proteome</keyword>
<dbReference type="Proteomes" id="UP001165082">
    <property type="component" value="Unassembled WGS sequence"/>
</dbReference>
<accession>A0A9W7E5D4</accession>
<evidence type="ECO:0000256" key="7">
    <source>
        <dbReference type="ARBA" id="ARBA00022640"/>
    </source>
</evidence>
<sequence length="217" mass="23744">MKLLLAALSVAITHAWVSTGTTGRHPTMLHGSIAPKDFKTGLTIAIEGQPNKIVEFQHVKQARGAASTKTKFKNMITGATLQRTVQAAESFDPAQIDRSDAQFTYAEGGNYFFMDMETYEEKMAEGGVVDDYKDWIMEGMTIQLVQFSGKIIDVNLPSTLDFEVVQTDPNVKGNSAQGVTKPATLECGATIMVPGFIDQGERILVDIPNKSYMSRSK</sequence>
<keyword evidence="8" id="KW-0251">Elongation factor</keyword>
<feature type="signal peptide" evidence="10">
    <location>
        <begin position="1"/>
        <end position="15"/>
    </location>
</feature>